<sequence>MSYVSPSSASEGSTRRFDLHIACTDPIPQPAAARTPRLHKCTPAVKCLVNMLRVNAVNHKDIVRVDAQLANLWRVGS</sequence>
<reference evidence="1 2" key="1">
    <citation type="journal article" date="2015" name="Proc. Natl. Acad. Sci. U.S.A.">
        <title>The resurrection genome of Boea hygrometrica: A blueprint for survival of dehydration.</title>
        <authorList>
            <person name="Xiao L."/>
            <person name="Yang G."/>
            <person name="Zhang L."/>
            <person name="Yang X."/>
            <person name="Zhao S."/>
            <person name="Ji Z."/>
            <person name="Zhou Q."/>
            <person name="Hu M."/>
            <person name="Wang Y."/>
            <person name="Chen M."/>
            <person name="Xu Y."/>
            <person name="Jin H."/>
            <person name="Xiao X."/>
            <person name="Hu G."/>
            <person name="Bao F."/>
            <person name="Hu Y."/>
            <person name="Wan P."/>
            <person name="Li L."/>
            <person name="Deng X."/>
            <person name="Kuang T."/>
            <person name="Xiang C."/>
            <person name="Zhu J.K."/>
            <person name="Oliver M.J."/>
            <person name="He Y."/>
        </authorList>
    </citation>
    <scope>NUCLEOTIDE SEQUENCE [LARGE SCALE GENOMIC DNA]</scope>
    <source>
        <strain evidence="2">cv. XS01</strain>
    </source>
</reference>
<accession>A0A2Z7C9N5</accession>
<dbReference type="GO" id="GO:0004601">
    <property type="term" value="F:peroxidase activity"/>
    <property type="evidence" value="ECO:0007669"/>
    <property type="project" value="UniProtKB-KW"/>
</dbReference>
<dbReference type="Proteomes" id="UP000250235">
    <property type="component" value="Unassembled WGS sequence"/>
</dbReference>
<evidence type="ECO:0000313" key="2">
    <source>
        <dbReference type="Proteomes" id="UP000250235"/>
    </source>
</evidence>
<organism evidence="1 2">
    <name type="scientific">Dorcoceras hygrometricum</name>
    <dbReference type="NCBI Taxonomy" id="472368"/>
    <lineage>
        <taxon>Eukaryota</taxon>
        <taxon>Viridiplantae</taxon>
        <taxon>Streptophyta</taxon>
        <taxon>Embryophyta</taxon>
        <taxon>Tracheophyta</taxon>
        <taxon>Spermatophyta</taxon>
        <taxon>Magnoliopsida</taxon>
        <taxon>eudicotyledons</taxon>
        <taxon>Gunneridae</taxon>
        <taxon>Pentapetalae</taxon>
        <taxon>asterids</taxon>
        <taxon>lamiids</taxon>
        <taxon>Lamiales</taxon>
        <taxon>Gesneriaceae</taxon>
        <taxon>Didymocarpoideae</taxon>
        <taxon>Trichosporeae</taxon>
        <taxon>Loxocarpinae</taxon>
        <taxon>Dorcoceras</taxon>
    </lineage>
</organism>
<keyword evidence="1" id="KW-0575">Peroxidase</keyword>
<dbReference type="EMBL" id="KQ997750">
    <property type="protein sequence ID" value="KZV43741.1"/>
    <property type="molecule type" value="Genomic_DNA"/>
</dbReference>
<proteinExistence type="predicted"/>
<keyword evidence="2" id="KW-1185">Reference proteome</keyword>
<evidence type="ECO:0000313" key="1">
    <source>
        <dbReference type="EMBL" id="KZV43741.1"/>
    </source>
</evidence>
<keyword evidence="1" id="KW-0560">Oxidoreductase</keyword>
<protein>
    <submittedName>
        <fullName evidence="1">Peroxidase 42-like</fullName>
    </submittedName>
</protein>
<gene>
    <name evidence="1" type="ORF">F511_43593</name>
</gene>
<name>A0A2Z7C9N5_9LAMI</name>
<dbReference type="AlphaFoldDB" id="A0A2Z7C9N5"/>